<reference evidence="2 3" key="1">
    <citation type="journal article" date="2015" name="Genome Announc.">
        <title>Expanding the biotechnology potential of lactobacilli through comparative genomics of 213 strains and associated genera.</title>
        <authorList>
            <person name="Sun Z."/>
            <person name="Harris H.M."/>
            <person name="McCann A."/>
            <person name="Guo C."/>
            <person name="Argimon S."/>
            <person name="Zhang W."/>
            <person name="Yang X."/>
            <person name="Jeffery I.B."/>
            <person name="Cooney J.C."/>
            <person name="Kagawa T.F."/>
            <person name="Liu W."/>
            <person name="Song Y."/>
            <person name="Salvetti E."/>
            <person name="Wrobel A."/>
            <person name="Rasinkangas P."/>
            <person name="Parkhill J."/>
            <person name="Rea M.C."/>
            <person name="O'Sullivan O."/>
            <person name="Ritari J."/>
            <person name="Douillard F.P."/>
            <person name="Paul Ross R."/>
            <person name="Yang R."/>
            <person name="Briner A.E."/>
            <person name="Felis G.E."/>
            <person name="de Vos W.M."/>
            <person name="Barrangou R."/>
            <person name="Klaenhammer T.R."/>
            <person name="Caufield P.W."/>
            <person name="Cui Y."/>
            <person name="Zhang H."/>
            <person name="O'Toole P.W."/>
        </authorList>
    </citation>
    <scope>NUCLEOTIDE SEQUENCE [LARGE SCALE GENOMIC DNA]</scope>
    <source>
        <strain evidence="2 3">DSM 20003</strain>
    </source>
</reference>
<dbReference type="Proteomes" id="UP000051461">
    <property type="component" value="Unassembled WGS sequence"/>
</dbReference>
<feature type="domain" description="SpoVT-AbrB" evidence="1">
    <location>
        <begin position="10"/>
        <end position="56"/>
    </location>
</feature>
<dbReference type="RefSeq" id="WP_083483273.1">
    <property type="nucleotide sequence ID" value="NZ_AZDA01000091.1"/>
</dbReference>
<dbReference type="PATRIC" id="fig|1423726.3.peg.531"/>
<comment type="caution">
    <text evidence="2">The sequence shown here is derived from an EMBL/GenBank/DDBJ whole genome shotgun (WGS) entry which is preliminary data.</text>
</comment>
<dbReference type="Gene3D" id="2.10.260.10">
    <property type="match status" value="1"/>
</dbReference>
<organism evidence="2 3">
    <name type="scientific">Loigolactobacillus bifermentans DSM 20003</name>
    <dbReference type="NCBI Taxonomy" id="1423726"/>
    <lineage>
        <taxon>Bacteria</taxon>
        <taxon>Bacillati</taxon>
        <taxon>Bacillota</taxon>
        <taxon>Bacilli</taxon>
        <taxon>Lactobacillales</taxon>
        <taxon>Lactobacillaceae</taxon>
        <taxon>Loigolactobacillus</taxon>
    </lineage>
</organism>
<dbReference type="Pfam" id="PF04014">
    <property type="entry name" value="MazE_antitoxin"/>
    <property type="match status" value="1"/>
</dbReference>
<proteinExistence type="predicted"/>
<dbReference type="STRING" id="1423726.FC07_GL000515"/>
<dbReference type="SUPFAM" id="SSF89447">
    <property type="entry name" value="AbrB/MazE/MraZ-like"/>
    <property type="match status" value="1"/>
</dbReference>
<dbReference type="OrthoDB" id="9811597at2"/>
<dbReference type="InterPro" id="IPR007159">
    <property type="entry name" value="SpoVT-AbrB_dom"/>
</dbReference>
<gene>
    <name evidence="2" type="ORF">FC07_GL000515</name>
</gene>
<evidence type="ECO:0000313" key="3">
    <source>
        <dbReference type="Proteomes" id="UP000051461"/>
    </source>
</evidence>
<dbReference type="GO" id="GO:0003677">
    <property type="term" value="F:DNA binding"/>
    <property type="evidence" value="ECO:0007669"/>
    <property type="project" value="InterPro"/>
</dbReference>
<keyword evidence="3" id="KW-1185">Reference proteome</keyword>
<evidence type="ECO:0000313" key="2">
    <source>
        <dbReference type="EMBL" id="KRK34506.1"/>
    </source>
</evidence>
<protein>
    <recommendedName>
        <fullName evidence="1">SpoVT-AbrB domain-containing protein</fullName>
    </recommendedName>
</protein>
<name>A0A0R1GST0_9LACO</name>
<sequence>MNARAKKAESTMSAKGQIVMPIEIRKHYGIQPGDKVVWHIDDHNNLTVLKEPTADEWSAVLKNIPVEVVEMDENGNYDPKQSPDFHDWLLNG</sequence>
<accession>A0A0R1GST0</accession>
<dbReference type="EMBL" id="AZDA01000091">
    <property type="protein sequence ID" value="KRK34506.1"/>
    <property type="molecule type" value="Genomic_DNA"/>
</dbReference>
<dbReference type="SMART" id="SM00966">
    <property type="entry name" value="SpoVT_AbrB"/>
    <property type="match status" value="1"/>
</dbReference>
<dbReference type="InterPro" id="IPR037914">
    <property type="entry name" value="SpoVT-AbrB_sf"/>
</dbReference>
<dbReference type="AlphaFoldDB" id="A0A0R1GST0"/>
<evidence type="ECO:0000259" key="1">
    <source>
        <dbReference type="SMART" id="SM00966"/>
    </source>
</evidence>